<dbReference type="EMBL" id="JBHTCF010000041">
    <property type="protein sequence ID" value="MFC7310721.1"/>
    <property type="molecule type" value="Genomic_DNA"/>
</dbReference>
<proteinExistence type="predicted"/>
<organism evidence="2 3">
    <name type="scientific">Streptomyces monticola</name>
    <dbReference type="NCBI Taxonomy" id="2666263"/>
    <lineage>
        <taxon>Bacteria</taxon>
        <taxon>Bacillati</taxon>
        <taxon>Actinomycetota</taxon>
        <taxon>Actinomycetes</taxon>
        <taxon>Kitasatosporales</taxon>
        <taxon>Streptomycetaceae</taxon>
        <taxon>Streptomyces</taxon>
    </lineage>
</organism>
<keyword evidence="3" id="KW-1185">Reference proteome</keyword>
<reference evidence="3" key="1">
    <citation type="journal article" date="2019" name="Int. J. Syst. Evol. Microbiol.">
        <title>The Global Catalogue of Microorganisms (GCM) 10K type strain sequencing project: providing services to taxonomists for standard genome sequencing and annotation.</title>
        <authorList>
            <consortium name="The Broad Institute Genomics Platform"/>
            <consortium name="The Broad Institute Genome Sequencing Center for Infectious Disease"/>
            <person name="Wu L."/>
            <person name="Ma J."/>
        </authorList>
    </citation>
    <scope>NUCLEOTIDE SEQUENCE [LARGE SCALE GENOMIC DNA]</scope>
    <source>
        <strain evidence="3">SYNS20</strain>
    </source>
</reference>
<dbReference type="PANTHER" id="PTHR33744:SF17">
    <property type="entry name" value="CONSERVED PROTEIN"/>
    <property type="match status" value="1"/>
</dbReference>
<feature type="compositionally biased region" description="Low complexity" evidence="1">
    <location>
        <begin position="279"/>
        <end position="291"/>
    </location>
</feature>
<comment type="caution">
    <text evidence="2">The sequence shown here is derived from an EMBL/GenBank/DDBJ whole genome shotgun (WGS) entry which is preliminary data.</text>
</comment>
<protein>
    <submittedName>
        <fullName evidence="2">PucR family transcriptional regulator</fullName>
    </submittedName>
</protein>
<dbReference type="PANTHER" id="PTHR33744">
    <property type="entry name" value="CARBOHYDRATE DIACID REGULATOR"/>
    <property type="match status" value="1"/>
</dbReference>
<evidence type="ECO:0000313" key="2">
    <source>
        <dbReference type="EMBL" id="MFC7310721.1"/>
    </source>
</evidence>
<feature type="non-terminal residue" evidence="2">
    <location>
        <position position="291"/>
    </location>
</feature>
<evidence type="ECO:0000256" key="1">
    <source>
        <dbReference type="SAM" id="MobiDB-lite"/>
    </source>
</evidence>
<dbReference type="Proteomes" id="UP001596523">
    <property type="component" value="Unassembled WGS sequence"/>
</dbReference>
<evidence type="ECO:0000313" key="3">
    <source>
        <dbReference type="Proteomes" id="UP001596523"/>
    </source>
</evidence>
<accession>A0ABW2JX95</accession>
<feature type="region of interest" description="Disordered" evidence="1">
    <location>
        <begin position="269"/>
        <end position="291"/>
    </location>
</feature>
<name>A0ABW2JX95_9ACTN</name>
<gene>
    <name evidence="2" type="ORF">ACFQVC_41725</name>
</gene>
<dbReference type="InterPro" id="IPR051448">
    <property type="entry name" value="CdaR-like_regulators"/>
</dbReference>
<dbReference type="RefSeq" id="WP_381841777.1">
    <property type="nucleotide sequence ID" value="NZ_JBHTCF010000041.1"/>
</dbReference>
<sequence length="291" mass="29499">MKGDYQDLVDEISALLGAPATLENRDFELIAFGAQDSGGGFDELDLDPVRTRSILTRKSTAAVRAWFEGFGIARADGPVHIPAAPDAGVLRARICLPVRHRGVVHGYVWLLDSEPRPSAAQLSAALEVAERIGVLLAAEASAGDDVAREFQALLTAADGWQRDAATAALRTALGSGADDLHAVVCVAPWPASAAPGARRAPGTAAVCTVPWQWGAEAPAARDTEPDKSAPAAPTAPKTLALAALVRLRSPEALAPAHTAAVRLVDAASGRGPAAGAGGPTASAGGPAASAG</sequence>